<gene>
    <name evidence="1" type="ORF">LARSCL_LOCUS18730</name>
</gene>
<proteinExistence type="predicted"/>
<evidence type="ECO:0000313" key="2">
    <source>
        <dbReference type="Proteomes" id="UP001497382"/>
    </source>
</evidence>
<name>A0AAV2BFU1_9ARAC</name>
<evidence type="ECO:0000313" key="1">
    <source>
        <dbReference type="EMBL" id="CAL1294479.1"/>
    </source>
</evidence>
<organism evidence="1 2">
    <name type="scientific">Larinioides sclopetarius</name>
    <dbReference type="NCBI Taxonomy" id="280406"/>
    <lineage>
        <taxon>Eukaryota</taxon>
        <taxon>Metazoa</taxon>
        <taxon>Ecdysozoa</taxon>
        <taxon>Arthropoda</taxon>
        <taxon>Chelicerata</taxon>
        <taxon>Arachnida</taxon>
        <taxon>Araneae</taxon>
        <taxon>Araneomorphae</taxon>
        <taxon>Entelegynae</taxon>
        <taxon>Araneoidea</taxon>
        <taxon>Araneidae</taxon>
        <taxon>Larinioides</taxon>
    </lineage>
</organism>
<accession>A0AAV2BFU1</accession>
<sequence length="68" mass="7782">MISPTKACHLLNMAKTCSESKRRKIKNLSRKNRRLKKRICSLQEILTEMKRKALISPSASDVLESTLP</sequence>
<keyword evidence="2" id="KW-1185">Reference proteome</keyword>
<reference evidence="1 2" key="1">
    <citation type="submission" date="2024-04" db="EMBL/GenBank/DDBJ databases">
        <authorList>
            <person name="Rising A."/>
            <person name="Reimegard J."/>
            <person name="Sonavane S."/>
            <person name="Akerstrom W."/>
            <person name="Nylinder S."/>
            <person name="Hedman E."/>
            <person name="Kallberg Y."/>
        </authorList>
    </citation>
    <scope>NUCLEOTIDE SEQUENCE [LARGE SCALE GENOMIC DNA]</scope>
</reference>
<dbReference type="EMBL" id="CAXIEN010000347">
    <property type="protein sequence ID" value="CAL1294479.1"/>
    <property type="molecule type" value="Genomic_DNA"/>
</dbReference>
<protein>
    <submittedName>
        <fullName evidence="1">Uncharacterized protein</fullName>
    </submittedName>
</protein>
<dbReference type="Proteomes" id="UP001497382">
    <property type="component" value="Unassembled WGS sequence"/>
</dbReference>
<comment type="caution">
    <text evidence="1">The sequence shown here is derived from an EMBL/GenBank/DDBJ whole genome shotgun (WGS) entry which is preliminary data.</text>
</comment>
<feature type="non-terminal residue" evidence="1">
    <location>
        <position position="68"/>
    </location>
</feature>
<dbReference type="AlphaFoldDB" id="A0AAV2BFU1"/>